<gene>
    <name evidence="8" type="ORF">Ciccas_002426</name>
</gene>
<dbReference type="EMBL" id="JBJKFK010000191">
    <property type="protein sequence ID" value="KAL3318912.1"/>
    <property type="molecule type" value="Genomic_DNA"/>
</dbReference>
<evidence type="ECO:0000256" key="1">
    <source>
        <dbReference type="ARBA" id="ARBA00004141"/>
    </source>
</evidence>
<dbReference type="SUPFAM" id="SSF56784">
    <property type="entry name" value="HAD-like"/>
    <property type="match status" value="1"/>
</dbReference>
<dbReference type="PANTHER" id="PTHR24092:SF175">
    <property type="entry name" value="PHOSPHOLIPID-TRANSPORTING ATPASE"/>
    <property type="match status" value="1"/>
</dbReference>
<feature type="transmembrane region" description="Helical" evidence="6">
    <location>
        <begin position="573"/>
        <end position="595"/>
    </location>
</feature>
<evidence type="ECO:0000256" key="3">
    <source>
        <dbReference type="ARBA" id="ARBA00022842"/>
    </source>
</evidence>
<organism evidence="8 9">
    <name type="scientific">Cichlidogyrus casuarinus</name>
    <dbReference type="NCBI Taxonomy" id="1844966"/>
    <lineage>
        <taxon>Eukaryota</taxon>
        <taxon>Metazoa</taxon>
        <taxon>Spiralia</taxon>
        <taxon>Lophotrochozoa</taxon>
        <taxon>Platyhelminthes</taxon>
        <taxon>Monogenea</taxon>
        <taxon>Monopisthocotylea</taxon>
        <taxon>Dactylogyridea</taxon>
        <taxon>Ancyrocephalidae</taxon>
        <taxon>Cichlidogyrus</taxon>
    </lineage>
</organism>
<dbReference type="PANTHER" id="PTHR24092">
    <property type="entry name" value="PROBABLE PHOSPHOLIPID-TRANSPORTING ATPASE"/>
    <property type="match status" value="1"/>
</dbReference>
<feature type="transmembrane region" description="Helical" evidence="6">
    <location>
        <begin position="690"/>
        <end position="707"/>
    </location>
</feature>
<keyword evidence="6" id="KW-0812">Transmembrane</keyword>
<protein>
    <recommendedName>
        <fullName evidence="7">P-type ATPase C-terminal domain-containing protein</fullName>
    </recommendedName>
</protein>
<accession>A0ABD2QHX0</accession>
<feature type="transmembrane region" description="Helical" evidence="6">
    <location>
        <begin position="651"/>
        <end position="670"/>
    </location>
</feature>
<reference evidence="8 9" key="1">
    <citation type="submission" date="2024-11" db="EMBL/GenBank/DDBJ databases">
        <title>Adaptive evolution of stress response genes in parasites aligns with host niche diversity.</title>
        <authorList>
            <person name="Hahn C."/>
            <person name="Resl P."/>
        </authorList>
    </citation>
    <scope>NUCLEOTIDE SEQUENCE [LARGE SCALE GENOMIC DNA]</scope>
    <source>
        <strain evidence="8">EGGRZ-B1_66</strain>
        <tissue evidence="8">Body</tissue>
    </source>
</reference>
<dbReference type="Gene3D" id="3.40.1110.10">
    <property type="entry name" value="Calcium-transporting ATPase, cytoplasmic domain N"/>
    <property type="match status" value="1"/>
</dbReference>
<dbReference type="InterPro" id="IPR036412">
    <property type="entry name" value="HAD-like_sf"/>
</dbReference>
<dbReference type="InterPro" id="IPR023299">
    <property type="entry name" value="ATPase_P-typ_cyto_dom_N"/>
</dbReference>
<dbReference type="AlphaFoldDB" id="A0ABD2QHX0"/>
<evidence type="ECO:0000256" key="4">
    <source>
        <dbReference type="SAM" id="Coils"/>
    </source>
</evidence>
<evidence type="ECO:0000256" key="5">
    <source>
        <dbReference type="SAM" id="MobiDB-lite"/>
    </source>
</evidence>
<dbReference type="Gene3D" id="3.40.50.1000">
    <property type="entry name" value="HAD superfamily/HAD-like"/>
    <property type="match status" value="1"/>
</dbReference>
<comment type="subcellular location">
    <subcellularLocation>
        <location evidence="1">Membrane</location>
        <topology evidence="1">Multi-pass membrane protein</topology>
    </subcellularLocation>
</comment>
<keyword evidence="2" id="KW-0479">Metal-binding</keyword>
<comment type="caution">
    <text evidence="8">The sequence shown here is derived from an EMBL/GenBank/DDBJ whole genome shotgun (WGS) entry which is preliminary data.</text>
</comment>
<dbReference type="GO" id="GO:0016020">
    <property type="term" value="C:membrane"/>
    <property type="evidence" value="ECO:0007669"/>
    <property type="project" value="UniProtKB-SubCell"/>
</dbReference>
<evidence type="ECO:0000313" key="8">
    <source>
        <dbReference type="EMBL" id="KAL3318912.1"/>
    </source>
</evidence>
<evidence type="ECO:0000259" key="7">
    <source>
        <dbReference type="Pfam" id="PF16212"/>
    </source>
</evidence>
<sequence length="776" mass="87167">MIHCCWQAASPDEEALVIAAAEMGLKFIGTELHRNPNRTISPSKMGAHSRRTSSAVRFKKQHKRTNSEVEQEMIAQAAKKRIILESPSIYPENNLTQNDPNAVEAIYQVDDVIEFTSDRKRMTVLCKYPNGRRFVISKGAETSMTDPLAAGGSTSEEITQVLRKVTDFACMGLRTLVFSSKEVSAEQYRTLLNNLQIARADTSNNRSEILKDAILEIENGMNLVGVTGVEDKLQDGVPEAIQKLADAGIQIWVLTGDKEETAVSVSKSAGHFPQNMTIIRVTDCQSKEETLRKLTEQNEGLESRLRLKRQNKEDLRKRLRKNLSRLSLRAKKPRLFSIAKWIKSFTPRGAIRRRNKKRGGAAGEPIGLVIDGKSLQHALNYEDDFLTLCMNCSTVLCCRLTPLQKSAVVGLVSEGIARSDPDGRAPVTAAIGDGGNDVSMILRADVGIGLHGKEGLHAVRSADYALPNFAFVSRLILVHGSLTYQRLSMMMLHFYMKCTAIITCDAFNERFSGWSDQAYFFTFYYTAFNLTMTSFISLVIGLQDQFFSQTKLMTLPKIYKSFSQDVNLRLRNLILFMTLGFWYGLCAYFVSYFLLGGGAGSPGIFWTVSYFVANDVDLTITSLGSYIYLWTSIMGSVLLMFRYFDCLSGIIYGLTIVCNVGVFYLVNHVLKYRTEAFYDDVIHIVACPNFWIGLFLNFGLALTPSLVQKMLSDWYWRIEERYAMQFTLKASATEVEHCSPTFVIETSVPVLKRSEDIWQSIEDTGEINQGFVTAYL</sequence>
<keyword evidence="9" id="KW-1185">Reference proteome</keyword>
<keyword evidence="6" id="KW-1133">Transmembrane helix</keyword>
<evidence type="ECO:0000256" key="2">
    <source>
        <dbReference type="ARBA" id="ARBA00022723"/>
    </source>
</evidence>
<dbReference type="SUPFAM" id="SSF81660">
    <property type="entry name" value="Metal cation-transporting ATPase, ATP-binding domain N"/>
    <property type="match status" value="1"/>
</dbReference>
<proteinExistence type="predicted"/>
<evidence type="ECO:0000256" key="6">
    <source>
        <dbReference type="SAM" id="Phobius"/>
    </source>
</evidence>
<feature type="region of interest" description="Disordered" evidence="5">
    <location>
        <begin position="37"/>
        <end position="66"/>
    </location>
</feature>
<evidence type="ECO:0000313" key="9">
    <source>
        <dbReference type="Proteomes" id="UP001626550"/>
    </source>
</evidence>
<keyword evidence="3" id="KW-0460">Magnesium</keyword>
<dbReference type="InterPro" id="IPR023214">
    <property type="entry name" value="HAD_sf"/>
</dbReference>
<dbReference type="Pfam" id="PF13246">
    <property type="entry name" value="Cation_ATPase"/>
    <property type="match status" value="1"/>
</dbReference>
<keyword evidence="6" id="KW-0472">Membrane</keyword>
<dbReference type="Proteomes" id="UP001626550">
    <property type="component" value="Unassembled WGS sequence"/>
</dbReference>
<feature type="transmembrane region" description="Helical" evidence="6">
    <location>
        <begin position="626"/>
        <end position="644"/>
    </location>
</feature>
<dbReference type="GO" id="GO:0046872">
    <property type="term" value="F:metal ion binding"/>
    <property type="evidence" value="ECO:0007669"/>
    <property type="project" value="UniProtKB-KW"/>
</dbReference>
<name>A0ABD2QHX0_9PLAT</name>
<feature type="domain" description="P-type ATPase C-terminal" evidence="7">
    <location>
        <begin position="459"/>
        <end position="716"/>
    </location>
</feature>
<feature type="transmembrane region" description="Helical" evidence="6">
    <location>
        <begin position="518"/>
        <end position="542"/>
    </location>
</feature>
<dbReference type="InterPro" id="IPR032630">
    <property type="entry name" value="P_typ_ATPase_c"/>
</dbReference>
<feature type="compositionally biased region" description="Basic residues" evidence="5">
    <location>
        <begin position="47"/>
        <end position="64"/>
    </location>
</feature>
<dbReference type="Pfam" id="PF16212">
    <property type="entry name" value="PhoLip_ATPase_C"/>
    <property type="match status" value="1"/>
</dbReference>
<keyword evidence="4" id="KW-0175">Coiled coil</keyword>
<feature type="coiled-coil region" evidence="4">
    <location>
        <begin position="284"/>
        <end position="329"/>
    </location>
</feature>